<evidence type="ECO:0000313" key="2">
    <source>
        <dbReference type="Proteomes" id="UP000279384"/>
    </source>
</evidence>
<evidence type="ECO:0000313" key="1">
    <source>
        <dbReference type="EMBL" id="RKQ62133.1"/>
    </source>
</evidence>
<proteinExistence type="predicted"/>
<gene>
    <name evidence="1" type="ORF">C8E02_0189</name>
</gene>
<comment type="caution">
    <text evidence="1">The sequence shown here is derived from an EMBL/GenBank/DDBJ whole genome shotgun (WGS) entry which is preliminary data.</text>
</comment>
<reference evidence="1 2" key="1">
    <citation type="submission" date="2018-10" db="EMBL/GenBank/DDBJ databases">
        <title>Genomic Encyclopedia of Type Strains, Phase IV (KMG-IV): sequencing the most valuable type-strain genomes for metagenomic binning, comparative biology and taxonomic classification.</title>
        <authorList>
            <person name="Goeker M."/>
        </authorList>
    </citation>
    <scope>NUCLEOTIDE SEQUENCE [LARGE SCALE GENOMIC DNA]</scope>
    <source>
        <strain evidence="1 2">DSM 3303</strain>
    </source>
</reference>
<dbReference type="EMBL" id="RBID01000002">
    <property type="protein sequence ID" value="RKQ62133.1"/>
    <property type="molecule type" value="Genomic_DNA"/>
</dbReference>
<name>A0A495BL19_VOGIN</name>
<dbReference type="AlphaFoldDB" id="A0A495BL19"/>
<protein>
    <submittedName>
        <fullName evidence="1">Uncharacterized protein</fullName>
    </submittedName>
</protein>
<dbReference type="RefSeq" id="WP_120809299.1">
    <property type="nucleotide sequence ID" value="NZ_RBID01000002.1"/>
</dbReference>
<accession>A0A495BL19</accession>
<sequence length="176" mass="19219">MENNRCWQLPATNHGISSALCIVSDVEHCSHQPGNPVARLQALLAGQSQPAVLESLFPEVRSLAYLSAGGRSPQRADWLAARVLVFALKHLELASQELALMDAVNLRLQQLSRKLALDCPLLRSFALFCGARPWRTHGHGEQLLSLATSPVVQSLALRRQLAAHLARLQQALAQLA</sequence>
<organism evidence="1 2">
    <name type="scientific">Vogesella indigofera</name>
    <name type="common">Pseudomonas indigofera</name>
    <dbReference type="NCBI Taxonomy" id="45465"/>
    <lineage>
        <taxon>Bacteria</taxon>
        <taxon>Pseudomonadati</taxon>
        <taxon>Pseudomonadota</taxon>
        <taxon>Betaproteobacteria</taxon>
        <taxon>Neisseriales</taxon>
        <taxon>Chromobacteriaceae</taxon>
        <taxon>Vogesella</taxon>
    </lineage>
</organism>
<dbReference type="Proteomes" id="UP000279384">
    <property type="component" value="Unassembled WGS sequence"/>
</dbReference>